<proteinExistence type="inferred from homology"/>
<evidence type="ECO:0000256" key="1">
    <source>
        <dbReference type="ARBA" id="ARBA00009356"/>
    </source>
</evidence>
<feature type="domain" description="Large ribosomal subunit protein uL6 alpha-beta" evidence="5">
    <location>
        <begin position="59"/>
        <end position="124"/>
    </location>
</feature>
<dbReference type="InterPro" id="IPR002358">
    <property type="entry name" value="Ribosomal_uL6_CS"/>
</dbReference>
<gene>
    <name evidence="6" type="ORF">CANARDRAFT_214208</name>
</gene>
<evidence type="ECO:0000256" key="2">
    <source>
        <dbReference type="ARBA" id="ARBA00022980"/>
    </source>
</evidence>
<evidence type="ECO:0000313" key="6">
    <source>
        <dbReference type="EMBL" id="ODV83761.1"/>
    </source>
</evidence>
<evidence type="ECO:0000313" key="7">
    <source>
        <dbReference type="Proteomes" id="UP000094801"/>
    </source>
</evidence>
<dbReference type="GO" id="GO:0019843">
    <property type="term" value="F:rRNA binding"/>
    <property type="evidence" value="ECO:0007669"/>
    <property type="project" value="InterPro"/>
</dbReference>
<organism evidence="6 7">
    <name type="scientific">[Candida] arabinofermentans NRRL YB-2248</name>
    <dbReference type="NCBI Taxonomy" id="983967"/>
    <lineage>
        <taxon>Eukaryota</taxon>
        <taxon>Fungi</taxon>
        <taxon>Dikarya</taxon>
        <taxon>Ascomycota</taxon>
        <taxon>Saccharomycotina</taxon>
        <taxon>Pichiomycetes</taxon>
        <taxon>Pichiales</taxon>
        <taxon>Pichiaceae</taxon>
        <taxon>Ogataea</taxon>
        <taxon>Ogataea/Candida clade</taxon>
    </lineage>
</organism>
<dbReference type="PANTHER" id="PTHR11655:SF14">
    <property type="entry name" value="LARGE RIBOSOMAL SUBUNIT PROTEIN UL6M"/>
    <property type="match status" value="1"/>
</dbReference>
<name>A0A1E4SW81_9ASCO</name>
<dbReference type="InterPro" id="IPR036789">
    <property type="entry name" value="Ribosomal_uL6-like_a/b-dom_sf"/>
</dbReference>
<reference evidence="7" key="1">
    <citation type="submission" date="2016-04" db="EMBL/GenBank/DDBJ databases">
        <title>Comparative genomics of biotechnologically important yeasts.</title>
        <authorList>
            <consortium name="DOE Joint Genome Institute"/>
            <person name="Riley R."/>
            <person name="Haridas S."/>
            <person name="Wolfe K.H."/>
            <person name="Lopes M.R."/>
            <person name="Hittinger C.T."/>
            <person name="Goker M."/>
            <person name="Salamov A."/>
            <person name="Wisecaver J."/>
            <person name="Long T.M."/>
            <person name="Aerts A.L."/>
            <person name="Barry K."/>
            <person name="Choi C."/>
            <person name="Clum A."/>
            <person name="Coughlan A.Y."/>
            <person name="Deshpande S."/>
            <person name="Douglass A.P."/>
            <person name="Hanson S.J."/>
            <person name="Klenk H.-P."/>
            <person name="Labutti K."/>
            <person name="Lapidus A."/>
            <person name="Lindquist E."/>
            <person name="Lipzen A."/>
            <person name="Meier-Kolthoff J.P."/>
            <person name="Ohm R.A."/>
            <person name="Otillar R.P."/>
            <person name="Pangilinan J."/>
            <person name="Peng Y."/>
            <person name="Rokas A."/>
            <person name="Rosa C.A."/>
            <person name="Scheuner C."/>
            <person name="Sibirny A.A."/>
            <person name="Slot J.C."/>
            <person name="Stielow J.B."/>
            <person name="Sun H."/>
            <person name="Kurtzman C.P."/>
            <person name="Blackwell M."/>
            <person name="Grigoriev I.V."/>
            <person name="Jeffries T.W."/>
        </authorList>
    </citation>
    <scope>NUCLEOTIDE SEQUENCE [LARGE SCALE GENOMIC DNA]</scope>
    <source>
        <strain evidence="7">NRRL YB-2248</strain>
    </source>
</reference>
<dbReference type="AlphaFoldDB" id="A0A1E4SW81"/>
<dbReference type="Gene3D" id="3.90.930.12">
    <property type="entry name" value="Ribosomal protein L6, alpha-beta domain"/>
    <property type="match status" value="2"/>
</dbReference>
<dbReference type="GO" id="GO:0003735">
    <property type="term" value="F:structural constituent of ribosome"/>
    <property type="evidence" value="ECO:0007669"/>
    <property type="project" value="InterPro"/>
</dbReference>
<dbReference type="InterPro" id="IPR019906">
    <property type="entry name" value="Ribosomal_uL6_bac-type"/>
</dbReference>
<dbReference type="GO" id="GO:0006412">
    <property type="term" value="P:translation"/>
    <property type="evidence" value="ECO:0007669"/>
    <property type="project" value="InterPro"/>
</dbReference>
<dbReference type="InterPro" id="IPR020040">
    <property type="entry name" value="Ribosomal_uL6_a/b-dom"/>
</dbReference>
<dbReference type="GO" id="GO:0005762">
    <property type="term" value="C:mitochondrial large ribosomal subunit"/>
    <property type="evidence" value="ECO:0007669"/>
    <property type="project" value="TreeGrafter"/>
</dbReference>
<keyword evidence="3 4" id="KW-0687">Ribonucleoprotein</keyword>
<dbReference type="EMBL" id="KV453861">
    <property type="protein sequence ID" value="ODV83761.1"/>
    <property type="molecule type" value="Genomic_DNA"/>
</dbReference>
<keyword evidence="2 4" id="KW-0689">Ribosomal protein</keyword>
<sequence length="223" mass="24599">MFQSTIKLARGGSVSRLFSTSQAVQSHIGSAPVFLSPEVQIEINDLLIPKIIPKGSQSIKLNKLVTIKGPKGIMDLPIADFIGLEKDESKINVSIKNDKNRIQKQLWGTTRSLINNSVVGVTDGHSSTLRFQGTGYRAMLDEVDGVKWVRMKIGKCNLQCLPIPEGITVSAPTPTLLIFEGCNKQQINLFAARLRNMHPPEPYKGKGIYFNGETIKLKSKKVK</sequence>
<dbReference type="Proteomes" id="UP000094801">
    <property type="component" value="Unassembled WGS sequence"/>
</dbReference>
<dbReference type="PANTHER" id="PTHR11655">
    <property type="entry name" value="60S/50S RIBOSOMAL PROTEIN L6/L9"/>
    <property type="match status" value="1"/>
</dbReference>
<dbReference type="SUPFAM" id="SSF56053">
    <property type="entry name" value="Ribosomal protein L6"/>
    <property type="match status" value="2"/>
</dbReference>
<evidence type="ECO:0000259" key="5">
    <source>
        <dbReference type="Pfam" id="PF00347"/>
    </source>
</evidence>
<dbReference type="OrthoDB" id="540873at2759"/>
<dbReference type="PROSITE" id="PS00525">
    <property type="entry name" value="RIBOSOMAL_L6_1"/>
    <property type="match status" value="1"/>
</dbReference>
<evidence type="ECO:0000256" key="4">
    <source>
        <dbReference type="RuleBase" id="RU003869"/>
    </source>
</evidence>
<protein>
    <recommendedName>
        <fullName evidence="5">Large ribosomal subunit protein uL6 alpha-beta domain-containing protein</fullName>
    </recommendedName>
</protein>
<accession>A0A1E4SW81</accession>
<dbReference type="PRINTS" id="PR00059">
    <property type="entry name" value="RIBOSOMALL6"/>
</dbReference>
<dbReference type="InterPro" id="IPR000702">
    <property type="entry name" value="Ribosomal_uL6-like"/>
</dbReference>
<keyword evidence="7" id="KW-1185">Reference proteome</keyword>
<dbReference type="Pfam" id="PF00347">
    <property type="entry name" value="Ribosomal_L6"/>
    <property type="match status" value="1"/>
</dbReference>
<comment type="similarity">
    <text evidence="1 4">Belongs to the universal ribosomal protein uL6 family.</text>
</comment>
<dbReference type="STRING" id="983967.A0A1E4SW81"/>
<evidence type="ECO:0000256" key="3">
    <source>
        <dbReference type="ARBA" id="ARBA00023274"/>
    </source>
</evidence>